<keyword evidence="3" id="KW-1185">Reference proteome</keyword>
<dbReference type="EMBL" id="JAVFHQ010000012">
    <property type="protein sequence ID" value="KAK4547010.1"/>
    <property type="molecule type" value="Genomic_DNA"/>
</dbReference>
<name>A0AAV9JNP4_9PEZI</name>
<feature type="compositionally biased region" description="Basic and acidic residues" evidence="1">
    <location>
        <begin position="194"/>
        <end position="208"/>
    </location>
</feature>
<comment type="caution">
    <text evidence="2">The sequence shown here is derived from an EMBL/GenBank/DDBJ whole genome shotgun (WGS) entry which is preliminary data.</text>
</comment>
<evidence type="ECO:0000313" key="3">
    <source>
        <dbReference type="Proteomes" id="UP001324427"/>
    </source>
</evidence>
<feature type="compositionally biased region" description="Basic and acidic residues" evidence="1">
    <location>
        <begin position="158"/>
        <end position="186"/>
    </location>
</feature>
<organism evidence="2 3">
    <name type="scientific">Oleoguttula mirabilis</name>
    <dbReference type="NCBI Taxonomy" id="1507867"/>
    <lineage>
        <taxon>Eukaryota</taxon>
        <taxon>Fungi</taxon>
        <taxon>Dikarya</taxon>
        <taxon>Ascomycota</taxon>
        <taxon>Pezizomycotina</taxon>
        <taxon>Dothideomycetes</taxon>
        <taxon>Dothideomycetidae</taxon>
        <taxon>Mycosphaerellales</taxon>
        <taxon>Teratosphaeriaceae</taxon>
        <taxon>Oleoguttula</taxon>
    </lineage>
</organism>
<proteinExistence type="predicted"/>
<dbReference type="Proteomes" id="UP001324427">
    <property type="component" value="Unassembled WGS sequence"/>
</dbReference>
<dbReference type="AlphaFoldDB" id="A0AAV9JNP4"/>
<accession>A0AAV9JNP4</accession>
<reference evidence="2 3" key="1">
    <citation type="submission" date="2021-11" db="EMBL/GenBank/DDBJ databases">
        <title>Black yeast isolated from Biological Soil Crust.</title>
        <authorList>
            <person name="Kurbessoian T."/>
        </authorList>
    </citation>
    <scope>NUCLEOTIDE SEQUENCE [LARGE SCALE GENOMIC DNA]</scope>
    <source>
        <strain evidence="2 3">CCFEE 5522</strain>
    </source>
</reference>
<sequence>MPTNQLFCCMALTQTNAAGNDTAFDRFYDSFTGFAETHHEHPMFTMIDTVDVTSEYVRKTAKANGIDLSNLGDEEEEEEVEKAKYAIVVHEQVTVGRVQRDRGRTFFLVCRSDFPHGEYPARFVEVRGGEVEDGGFGERVEARVFKCKLHGWGRQKQKLKEEQKQKLKEKPKQKPKEVSMGEEKQKGLLMGEEEPGRGRRLVRDGAGM</sequence>
<protein>
    <submittedName>
        <fullName evidence="2">Uncharacterized protein</fullName>
    </submittedName>
</protein>
<feature type="region of interest" description="Disordered" evidence="1">
    <location>
        <begin position="158"/>
        <end position="208"/>
    </location>
</feature>
<gene>
    <name evidence="2" type="ORF">LTR36_001230</name>
</gene>
<evidence type="ECO:0000256" key="1">
    <source>
        <dbReference type="SAM" id="MobiDB-lite"/>
    </source>
</evidence>
<evidence type="ECO:0000313" key="2">
    <source>
        <dbReference type="EMBL" id="KAK4547010.1"/>
    </source>
</evidence>